<organism evidence="2 3">
    <name type="scientific">Catenovulum adriaticum</name>
    <dbReference type="NCBI Taxonomy" id="2984846"/>
    <lineage>
        <taxon>Bacteria</taxon>
        <taxon>Pseudomonadati</taxon>
        <taxon>Pseudomonadota</taxon>
        <taxon>Gammaproteobacteria</taxon>
        <taxon>Alteromonadales</taxon>
        <taxon>Alteromonadaceae</taxon>
        <taxon>Catenovulum</taxon>
    </lineage>
</organism>
<dbReference type="EMBL" id="CP109965">
    <property type="protein sequence ID" value="WAJ70870.1"/>
    <property type="molecule type" value="Genomic_DNA"/>
</dbReference>
<proteinExistence type="predicted"/>
<gene>
    <name evidence="2" type="ORF">OLW01_03405</name>
</gene>
<evidence type="ECO:0000313" key="2">
    <source>
        <dbReference type="EMBL" id="WAJ70870.1"/>
    </source>
</evidence>
<keyword evidence="1" id="KW-0812">Transmembrane</keyword>
<keyword evidence="3" id="KW-1185">Reference proteome</keyword>
<dbReference type="Proteomes" id="UP001163726">
    <property type="component" value="Chromosome"/>
</dbReference>
<name>A0ABY7AQW5_9ALTE</name>
<reference evidence="2" key="1">
    <citation type="submission" date="2022-10" db="EMBL/GenBank/DDBJ databases">
        <title>Catenovulum adriacola sp. nov. isolated in the Harbour of Susak.</title>
        <authorList>
            <person name="Schoch T."/>
            <person name="Reich S.J."/>
            <person name="Stoeferle S."/>
            <person name="Flaiz M."/>
            <person name="Kazda M."/>
            <person name="Riedel C.U."/>
            <person name="Duerre P."/>
        </authorList>
    </citation>
    <scope>NUCLEOTIDE SEQUENCE</scope>
    <source>
        <strain evidence="2">TS8</strain>
    </source>
</reference>
<evidence type="ECO:0008006" key="4">
    <source>
        <dbReference type="Google" id="ProtNLM"/>
    </source>
</evidence>
<keyword evidence="1" id="KW-0472">Membrane</keyword>
<feature type="transmembrane region" description="Helical" evidence="1">
    <location>
        <begin position="7"/>
        <end position="27"/>
    </location>
</feature>
<sequence length="142" mass="16246">MIKNRYLLLALAGLFALLTFLSFYFYWQENGQMLTEETEQARVDGAQYAKTNNQQACLDTVIDKSQSCRDSNCTVALKNFLNSCFKNAEKSPDICNKVPSNHDYMNKVSWTVSTCRKAKVRNGNCTNIINEMPLLCEIKTRH</sequence>
<keyword evidence="1" id="KW-1133">Transmembrane helix</keyword>
<evidence type="ECO:0000256" key="1">
    <source>
        <dbReference type="SAM" id="Phobius"/>
    </source>
</evidence>
<evidence type="ECO:0000313" key="3">
    <source>
        <dbReference type="Proteomes" id="UP001163726"/>
    </source>
</evidence>
<accession>A0ABY7AQW5</accession>
<dbReference type="RefSeq" id="WP_268075216.1">
    <property type="nucleotide sequence ID" value="NZ_CP109965.1"/>
</dbReference>
<protein>
    <recommendedName>
        <fullName evidence="4">Cysteine rich repeat protein</fullName>
    </recommendedName>
</protein>